<gene>
    <name evidence="5" type="ORF">MGL_1894</name>
</gene>
<accession>A8PZ73</accession>
<dbReference type="InterPro" id="IPR011990">
    <property type="entry name" value="TPR-like_helical_dom_sf"/>
</dbReference>
<keyword evidence="4" id="KW-0131">Cell cycle</keyword>
<evidence type="ECO:0000256" key="4">
    <source>
        <dbReference type="ARBA" id="ARBA00023306"/>
    </source>
</evidence>
<reference evidence="5 6" key="1">
    <citation type="journal article" date="2007" name="Proc. Natl. Acad. Sci. U.S.A.">
        <title>Dandruff-associated Malassezia genomes reveal convergent and divergent virulence traits shared with plant and human fungal pathogens.</title>
        <authorList>
            <person name="Xu J."/>
            <person name="Saunders C.W."/>
            <person name="Hu P."/>
            <person name="Grant R.A."/>
            <person name="Boekhout T."/>
            <person name="Kuramae E.E."/>
            <person name="Kronstad J.W."/>
            <person name="Deangelis Y.M."/>
            <person name="Reeder N.L."/>
            <person name="Johnstone K.R."/>
            <person name="Leland M."/>
            <person name="Fieno A.M."/>
            <person name="Begley W.M."/>
            <person name="Sun Y."/>
            <person name="Lacey M.P."/>
            <person name="Chaudhary T."/>
            <person name="Keough T."/>
            <person name="Chu L."/>
            <person name="Sears R."/>
            <person name="Yuan B."/>
            <person name="Dawson T.L.Jr."/>
        </authorList>
    </citation>
    <scope>NUCLEOTIDE SEQUENCE [LARGE SCALE GENOMIC DNA]</scope>
    <source>
        <strain evidence="6">ATCC MYA-4612 / CBS 7966</strain>
    </source>
</reference>
<protein>
    <submittedName>
        <fullName evidence="5">Uncharacterized protein</fullName>
    </submittedName>
</protein>
<dbReference type="OrthoDB" id="2504561at2759"/>
<proteinExistence type="predicted"/>
<evidence type="ECO:0000313" key="5">
    <source>
        <dbReference type="EMBL" id="EDP43681.1"/>
    </source>
</evidence>
<dbReference type="GO" id="GO:0051301">
    <property type="term" value="P:cell division"/>
    <property type="evidence" value="ECO:0007669"/>
    <property type="project" value="UniProtKB-KW"/>
</dbReference>
<evidence type="ECO:0000256" key="2">
    <source>
        <dbReference type="ARBA" id="ARBA00022776"/>
    </source>
</evidence>
<dbReference type="EMBL" id="AAYY01000006">
    <property type="protein sequence ID" value="EDP43681.1"/>
    <property type="molecule type" value="Genomic_DNA"/>
</dbReference>
<dbReference type="SUPFAM" id="SSF48452">
    <property type="entry name" value="TPR-like"/>
    <property type="match status" value="1"/>
</dbReference>
<keyword evidence="3" id="KW-0833">Ubl conjugation pathway</keyword>
<dbReference type="RefSeq" id="XP_001730895.1">
    <property type="nucleotide sequence ID" value="XM_001730843.1"/>
</dbReference>
<evidence type="ECO:0000313" key="6">
    <source>
        <dbReference type="Proteomes" id="UP000008837"/>
    </source>
</evidence>
<comment type="caution">
    <text evidence="5">The sequence shown here is derived from an EMBL/GenBank/DDBJ whole genome shotgun (WGS) entry which is preliminary data.</text>
</comment>
<dbReference type="Proteomes" id="UP000008837">
    <property type="component" value="Unassembled WGS sequence"/>
</dbReference>
<sequence length="361" mass="41307">MDRRQGRALLEIVQRIYDTMWRPRAPIPQTEPLWEPRLSIGQSAVCPSAILARTWLQLGMPSLAEVYMAHIRRLSPSPPKNWDELLLDATITCAFRHVEQGKYEHAISSLVSKNTLYQITSLSLHQQWQDAIWYVMYVRARRQNHTATLRRLEQLCPGVHEWYEPIRSTEPTASAWLREAQNMIHARQPHQSLEVLMKALAASEAQQLFPMRRTCLAVLADTMIMSLGMHTEARALLDEIFPQVLADENAERRAYVHMVLGKYFLATKELVAARDSLRVAAQNYECLEAWKDQAMCLYLEASVSHLLQDTEAHVNAVQRHGEVQSRADEAHTASCPMPPVDALERLVCRMSERCQCSLVST</sequence>
<dbReference type="VEuPathDB" id="FungiDB:MGL_1894"/>
<dbReference type="GO" id="GO:0045842">
    <property type="term" value="P:positive regulation of mitotic metaphase/anaphase transition"/>
    <property type="evidence" value="ECO:0007669"/>
    <property type="project" value="TreeGrafter"/>
</dbReference>
<evidence type="ECO:0000256" key="3">
    <source>
        <dbReference type="ARBA" id="ARBA00022786"/>
    </source>
</evidence>
<keyword evidence="6" id="KW-1185">Reference proteome</keyword>
<keyword evidence="1" id="KW-0132">Cell division</keyword>
<dbReference type="GO" id="GO:0031145">
    <property type="term" value="P:anaphase-promoting complex-dependent catabolic process"/>
    <property type="evidence" value="ECO:0007669"/>
    <property type="project" value="TreeGrafter"/>
</dbReference>
<dbReference type="GO" id="GO:0005680">
    <property type="term" value="C:anaphase-promoting complex"/>
    <property type="evidence" value="ECO:0007669"/>
    <property type="project" value="InterPro"/>
</dbReference>
<dbReference type="PANTHER" id="PTHR12830">
    <property type="entry name" value="ANAPHASE-PROMOTING COMPLEX SUBUNIT 5"/>
    <property type="match status" value="1"/>
</dbReference>
<dbReference type="InParanoid" id="A8PZ73"/>
<dbReference type="UniPathway" id="UPA00143"/>
<organism evidence="5 6">
    <name type="scientific">Malassezia globosa (strain ATCC MYA-4612 / CBS 7966)</name>
    <name type="common">Dandruff-associated fungus</name>
    <dbReference type="NCBI Taxonomy" id="425265"/>
    <lineage>
        <taxon>Eukaryota</taxon>
        <taxon>Fungi</taxon>
        <taxon>Dikarya</taxon>
        <taxon>Basidiomycota</taxon>
        <taxon>Ustilaginomycotina</taxon>
        <taxon>Malasseziomycetes</taxon>
        <taxon>Malasseziales</taxon>
        <taxon>Malasseziaceae</taxon>
        <taxon>Malassezia</taxon>
    </lineage>
</organism>
<dbReference type="STRING" id="425265.A8PZ73"/>
<dbReference type="GeneID" id="5855202"/>
<dbReference type="GO" id="GO:0070979">
    <property type="term" value="P:protein K11-linked ubiquitination"/>
    <property type="evidence" value="ECO:0007669"/>
    <property type="project" value="TreeGrafter"/>
</dbReference>
<name>A8PZ73_MALGO</name>
<dbReference type="PANTHER" id="PTHR12830:SF9">
    <property type="entry name" value="ANAPHASE-PROMOTING COMPLEX SUBUNIT 5"/>
    <property type="match status" value="1"/>
</dbReference>
<dbReference type="KEGG" id="mgl:MGL_1894"/>
<dbReference type="InterPro" id="IPR037679">
    <property type="entry name" value="Apc5"/>
</dbReference>
<keyword evidence="2" id="KW-0498">Mitosis</keyword>
<evidence type="ECO:0000256" key="1">
    <source>
        <dbReference type="ARBA" id="ARBA00022618"/>
    </source>
</evidence>
<dbReference type="AlphaFoldDB" id="A8PZ73"/>